<dbReference type="PROSITE" id="PS51257">
    <property type="entry name" value="PROKAR_LIPOPROTEIN"/>
    <property type="match status" value="1"/>
</dbReference>
<dbReference type="RefSeq" id="WP_236957849.1">
    <property type="nucleotide sequence ID" value="NZ_JAETXX010000001.1"/>
</dbReference>
<dbReference type="Proteomes" id="UP000829517">
    <property type="component" value="Unassembled WGS sequence"/>
</dbReference>
<dbReference type="PANTHER" id="PTHR35535">
    <property type="entry name" value="HEAT SHOCK PROTEIN HSLJ"/>
    <property type="match status" value="1"/>
</dbReference>
<sequence length="262" mass="29427">MKKIILIGLSLITFASCKEANKEKEANSPKEEVTKETPMKTENTIPEGVDFIATGENPSWSLLIDFDKSMTFTSLDSPKKISTPVPEERIPQDVNAVNYSAETEAGTLQVTIFKKPCETNSDEAFSYKVRISTKTKDMEDYKDFDGCGKYIGDYRLNDIWALETIDGNPVDKSMKRPNLEFNLRTGKVFGFSGCNRINGTLVVEKDSLAIGELVSTRMACKNQNLESNFLSAVNNKRFSYKYENLILTLTSGDNELTFRKVD</sequence>
<organism evidence="2 3">
    <name type="scientific">Joostella atrarenae</name>
    <dbReference type="NCBI Taxonomy" id="679257"/>
    <lineage>
        <taxon>Bacteria</taxon>
        <taxon>Pseudomonadati</taxon>
        <taxon>Bacteroidota</taxon>
        <taxon>Flavobacteriia</taxon>
        <taxon>Flavobacteriales</taxon>
        <taxon>Flavobacteriaceae</taxon>
        <taxon>Joostella</taxon>
    </lineage>
</organism>
<dbReference type="PANTHER" id="PTHR35535:SF1">
    <property type="entry name" value="HEAT SHOCK PROTEIN HSLJ"/>
    <property type="match status" value="1"/>
</dbReference>
<dbReference type="EMBL" id="JAETXX010000001">
    <property type="protein sequence ID" value="MCF8713891.1"/>
    <property type="molecule type" value="Genomic_DNA"/>
</dbReference>
<reference evidence="2 3" key="1">
    <citation type="submission" date="2021-01" db="EMBL/GenBank/DDBJ databases">
        <title>Genome sequencing of Joostella atrarenae M1-2 (= KCTC 23194).</title>
        <authorList>
            <person name="Zakaria M.R."/>
            <person name="Lam M.Q."/>
            <person name="Chong C.S."/>
        </authorList>
    </citation>
    <scope>NUCLEOTIDE SEQUENCE [LARGE SCALE GENOMIC DNA]</scope>
    <source>
        <strain evidence="2 3">M1-2</strain>
    </source>
</reference>
<evidence type="ECO:0000313" key="3">
    <source>
        <dbReference type="Proteomes" id="UP000829517"/>
    </source>
</evidence>
<dbReference type="InterPro" id="IPR005184">
    <property type="entry name" value="DUF306_Meta_HslJ"/>
</dbReference>
<evidence type="ECO:0000313" key="2">
    <source>
        <dbReference type="EMBL" id="MCF8713891.1"/>
    </source>
</evidence>
<protein>
    <submittedName>
        <fullName evidence="2">META domain-containing protein</fullName>
    </submittedName>
</protein>
<comment type="caution">
    <text evidence="2">The sequence shown here is derived from an EMBL/GenBank/DDBJ whole genome shotgun (WGS) entry which is preliminary data.</text>
</comment>
<dbReference type="Gene3D" id="2.40.128.270">
    <property type="match status" value="1"/>
</dbReference>
<dbReference type="InterPro" id="IPR038670">
    <property type="entry name" value="HslJ-like_sf"/>
</dbReference>
<gene>
    <name evidence="2" type="ORF">JM658_03540</name>
</gene>
<accession>A0ABS9J0C9</accession>
<name>A0ABS9J0C9_9FLAO</name>
<keyword evidence="3" id="KW-1185">Reference proteome</keyword>
<proteinExistence type="predicted"/>
<evidence type="ECO:0000259" key="1">
    <source>
        <dbReference type="Pfam" id="PF03724"/>
    </source>
</evidence>
<dbReference type="Pfam" id="PF03724">
    <property type="entry name" value="META"/>
    <property type="match status" value="1"/>
</dbReference>
<feature type="domain" description="DUF306" evidence="1">
    <location>
        <begin position="158"/>
        <end position="258"/>
    </location>
</feature>
<dbReference type="InterPro" id="IPR053147">
    <property type="entry name" value="Hsp_HslJ-like"/>
</dbReference>